<keyword evidence="2" id="KW-1133">Transmembrane helix</keyword>
<evidence type="ECO:0000256" key="1">
    <source>
        <dbReference type="SAM" id="MobiDB-lite"/>
    </source>
</evidence>
<evidence type="ECO:0000256" key="2">
    <source>
        <dbReference type="SAM" id="Phobius"/>
    </source>
</evidence>
<name>A0ABR3YHP4_9PEZI</name>
<keyword evidence="2" id="KW-0472">Membrane</keyword>
<dbReference type="InterPro" id="IPR039535">
    <property type="entry name" value="ASST-like"/>
</dbReference>
<evidence type="ECO:0000313" key="5">
    <source>
        <dbReference type="Proteomes" id="UP001583186"/>
    </source>
</evidence>
<proteinExistence type="predicted"/>
<accession>A0ABR3YHP4</accession>
<keyword evidence="2" id="KW-0812">Transmembrane</keyword>
<feature type="transmembrane region" description="Helical" evidence="2">
    <location>
        <begin position="587"/>
        <end position="609"/>
    </location>
</feature>
<dbReference type="PANTHER" id="PTHR35340">
    <property type="entry name" value="PQQ ENZYME REPEAT PROTEIN-RELATED"/>
    <property type="match status" value="1"/>
</dbReference>
<keyword evidence="5" id="KW-1185">Reference proteome</keyword>
<feature type="signal peptide" evidence="3">
    <location>
        <begin position="1"/>
        <end position="30"/>
    </location>
</feature>
<gene>
    <name evidence="4" type="ORF">Sste5346_009981</name>
</gene>
<keyword evidence="3" id="KW-0732">Signal</keyword>
<dbReference type="Pfam" id="PF14269">
    <property type="entry name" value="Arylsulfotran_2"/>
    <property type="match status" value="1"/>
</dbReference>
<feature type="region of interest" description="Disordered" evidence="1">
    <location>
        <begin position="648"/>
        <end position="672"/>
    </location>
</feature>
<evidence type="ECO:0000256" key="3">
    <source>
        <dbReference type="SAM" id="SignalP"/>
    </source>
</evidence>
<feature type="chain" id="PRO_5046734957" description="Arylsulfotransferase" evidence="3">
    <location>
        <begin position="31"/>
        <end position="672"/>
    </location>
</feature>
<evidence type="ECO:0000313" key="4">
    <source>
        <dbReference type="EMBL" id="KAL1887806.1"/>
    </source>
</evidence>
<dbReference type="Proteomes" id="UP001583186">
    <property type="component" value="Unassembled WGS sequence"/>
</dbReference>
<comment type="caution">
    <text evidence="4">The sequence shown here is derived from an EMBL/GenBank/DDBJ whole genome shotgun (WGS) entry which is preliminary data.</text>
</comment>
<sequence length="672" mass="73150">MTRLPLFSSMLSSALLTVLSTALFARPAAADTPFNTDLNAYQEGALGTEPNQTFYSAPLVVGPVYQINTFDPKKIDASTDSAYMFMAGKFPGVDWGPSIVSSKDLSLVWADQHYHGLAQATNTYMFRGERVLVVFVDDAVRIISQEYQELYAVKPVGNFSHWHPDSHEAGLTADDTVLTIVCPNWETDMTAVGGPDNGIVANCLVQEIDPTNNELLFEWTTLDFFNVTDSVWDYHGEGVWDFAHMNSVEKTPDGNFLISYRHLSAIVLVDGKTNEVIWVMGGKRNMFTDITKQRTGRDRSARFGWQHNPRLTGTNRFTFFDNHRLDNGYCWPGSGVCSRGLEIEFDPVAKTVWLLDEWPHPQGLVSASRGSTQRTSAGNVLIAWGQNPGFVEYTASGDLAMDIQRGQILTIDHGIEPIVAYRVAKGPWVGKPTWGPNISCVTTASESSEAKTKKTVYVSWNGATEVDNYVLLSADNLDKLDSADAVVAQSPRNGFETAFSVVGYTLKKYARVAALDVHGVILGSTPAVDTTTGALTDLDYAVTSVFAAGAKSVTGVPLSVSAVVPAGTHATKPPSVVSRPLSKDRKISIILGSVGAAVVVLAGLAVVAFKWYVRRRARQQIEAASEQQVRRQERGDDEAGEGLLAAADEYGLDSFAPRNSTDSEGSEAYKDK</sequence>
<dbReference type="EMBL" id="JAWCUI010000108">
    <property type="protein sequence ID" value="KAL1887806.1"/>
    <property type="molecule type" value="Genomic_DNA"/>
</dbReference>
<evidence type="ECO:0008006" key="6">
    <source>
        <dbReference type="Google" id="ProtNLM"/>
    </source>
</evidence>
<dbReference type="PANTHER" id="PTHR35340:SF5">
    <property type="entry name" value="ASST-DOMAIN-CONTAINING PROTEIN"/>
    <property type="match status" value="1"/>
</dbReference>
<reference evidence="4 5" key="1">
    <citation type="journal article" date="2024" name="IMA Fungus">
        <title>IMA Genome - F19 : A genome assembly and annotation guide to empower mycologists, including annotated draft genome sequences of Ceratocystis pirilliformis, Diaporthe australafricana, Fusarium ophioides, Paecilomyces lecythidis, and Sporothrix stenoceras.</title>
        <authorList>
            <person name="Aylward J."/>
            <person name="Wilson A.M."/>
            <person name="Visagie C.M."/>
            <person name="Spraker J."/>
            <person name="Barnes I."/>
            <person name="Buitendag C."/>
            <person name="Ceriani C."/>
            <person name="Del Mar Angel L."/>
            <person name="du Plessis D."/>
            <person name="Fuchs T."/>
            <person name="Gasser K."/>
            <person name="Kramer D."/>
            <person name="Li W."/>
            <person name="Munsamy K."/>
            <person name="Piso A."/>
            <person name="Price J.L."/>
            <person name="Sonnekus B."/>
            <person name="Thomas C."/>
            <person name="van der Nest A."/>
            <person name="van Dijk A."/>
            <person name="van Heerden A."/>
            <person name="van Vuuren N."/>
            <person name="Yilmaz N."/>
            <person name="Duong T.A."/>
            <person name="van der Merwe N.A."/>
            <person name="Wingfield M.J."/>
            <person name="Wingfield B.D."/>
        </authorList>
    </citation>
    <scope>NUCLEOTIDE SEQUENCE [LARGE SCALE GENOMIC DNA]</scope>
    <source>
        <strain evidence="4 5">CMW 5346</strain>
    </source>
</reference>
<protein>
    <recommendedName>
        <fullName evidence="6">Arylsulfotransferase</fullName>
    </recommendedName>
</protein>
<dbReference type="InterPro" id="IPR053143">
    <property type="entry name" value="Arylsulfate_ST"/>
</dbReference>
<organism evidence="4 5">
    <name type="scientific">Sporothrix stenoceras</name>
    <dbReference type="NCBI Taxonomy" id="5173"/>
    <lineage>
        <taxon>Eukaryota</taxon>
        <taxon>Fungi</taxon>
        <taxon>Dikarya</taxon>
        <taxon>Ascomycota</taxon>
        <taxon>Pezizomycotina</taxon>
        <taxon>Sordariomycetes</taxon>
        <taxon>Sordariomycetidae</taxon>
        <taxon>Ophiostomatales</taxon>
        <taxon>Ophiostomataceae</taxon>
        <taxon>Sporothrix</taxon>
    </lineage>
</organism>